<keyword evidence="2" id="KW-1185">Reference proteome</keyword>
<reference evidence="1 2" key="1">
    <citation type="submission" date="2018-11" db="EMBL/GenBank/DDBJ databases">
        <title>Trebonia kvetii gen.nov., sp.nov., a novel acidophilic actinobacterium, and proposal of the new actinobacterial family Treboniaceae fam. nov.</title>
        <authorList>
            <person name="Rapoport D."/>
            <person name="Sagova-Mareckova M."/>
            <person name="Sedlacek I."/>
            <person name="Provaznik J."/>
            <person name="Kralova S."/>
            <person name="Pavlinic D."/>
            <person name="Benes V."/>
            <person name="Kopecky J."/>
        </authorList>
    </citation>
    <scope>NUCLEOTIDE SEQUENCE [LARGE SCALE GENOMIC DNA]</scope>
    <source>
        <strain evidence="1 2">15Tr583</strain>
    </source>
</reference>
<dbReference type="RefSeq" id="WP_145856901.1">
    <property type="nucleotide sequence ID" value="NZ_RPFW01000005.1"/>
</dbReference>
<proteinExistence type="predicted"/>
<protein>
    <submittedName>
        <fullName evidence="1">Uncharacterized protein</fullName>
    </submittedName>
</protein>
<organism evidence="1 2">
    <name type="scientific">Trebonia kvetii</name>
    <dbReference type="NCBI Taxonomy" id="2480626"/>
    <lineage>
        <taxon>Bacteria</taxon>
        <taxon>Bacillati</taxon>
        <taxon>Actinomycetota</taxon>
        <taxon>Actinomycetes</taxon>
        <taxon>Streptosporangiales</taxon>
        <taxon>Treboniaceae</taxon>
        <taxon>Trebonia</taxon>
    </lineage>
</organism>
<gene>
    <name evidence="1" type="ORF">EAS64_25330</name>
</gene>
<dbReference type="OrthoDB" id="7497914at2"/>
<evidence type="ECO:0000313" key="1">
    <source>
        <dbReference type="EMBL" id="TVZ02158.1"/>
    </source>
</evidence>
<comment type="caution">
    <text evidence="1">The sequence shown here is derived from an EMBL/GenBank/DDBJ whole genome shotgun (WGS) entry which is preliminary data.</text>
</comment>
<dbReference type="Proteomes" id="UP000460272">
    <property type="component" value="Unassembled WGS sequence"/>
</dbReference>
<name>A0A6P2BTD5_9ACTN</name>
<evidence type="ECO:0000313" key="2">
    <source>
        <dbReference type="Proteomes" id="UP000460272"/>
    </source>
</evidence>
<sequence length="239" mass="26028">MTSTASVRTSESASLVPAQAVRSVGHLALHFRPGEAEIATRFFRLLGARVSEYPNQSSDEPLYIVALDSADPDRADNIIFLFSLKPAQIELERAIGEALGAGTSDEHPALKAFLDHRSRWPESYLHFGLHFAELGELEAAVLRIRTETAADPAFGARVDSIQLLKARGGDGDYAIAKRMAESPVFSGADAFAYGRHAVQVHIRTDLFATGLAMFGSVVELDYVFTGPGRERNPFNWVAP</sequence>
<dbReference type="EMBL" id="RPFW01000005">
    <property type="protein sequence ID" value="TVZ02158.1"/>
    <property type="molecule type" value="Genomic_DNA"/>
</dbReference>
<dbReference type="AlphaFoldDB" id="A0A6P2BTD5"/>
<accession>A0A6P2BTD5</accession>